<name>A0A1A8ZBY2_PLAOA</name>
<dbReference type="AlphaFoldDB" id="A0A1A8ZBY2"/>
<dbReference type="Proteomes" id="UP000078555">
    <property type="component" value="Unassembled WGS sequence"/>
</dbReference>
<evidence type="ECO:0000313" key="1">
    <source>
        <dbReference type="EMBL" id="SBT41091.1"/>
    </source>
</evidence>
<dbReference type="EMBL" id="FLRE01000157">
    <property type="protein sequence ID" value="SBT41383.1"/>
    <property type="molecule type" value="Genomic_DNA"/>
</dbReference>
<evidence type="ECO:0000313" key="4">
    <source>
        <dbReference type="Proteomes" id="UP000078555"/>
    </source>
</evidence>
<reference evidence="2" key="2">
    <citation type="submission" date="2016-05" db="EMBL/GenBank/DDBJ databases">
        <authorList>
            <person name="Lavstsen T."/>
            <person name="Jespersen J.S."/>
        </authorList>
    </citation>
    <scope>NUCLEOTIDE SEQUENCE [LARGE SCALE GENOMIC DNA]</scope>
</reference>
<accession>A0A1A8ZBY2</accession>
<sequence length="602" mass="70734">MLDTTKCIKPVCPCSSSDVPLLNLRKARNLPNCLKFLMSGGIREKGFNVSLSFWRTKMNRGKSLSGKLKCIGNHGRIIIRRKSLLIGYCKASVSGNFKDGGASNDYIYASGDYRTVYAKSVQYQKASSFLLKSMNKGNYMYKDGVKEKCLHLMKSSMLLNPLNVMCLFNLVYFYCKIEKEDKTHFFFYSFLLHTILMRILETCFYKCKIGYTGKKKKKKSFITHIMQGIYKVEIKDTFQRRLIKNITKKWDIIPFLNNKMLLILFLENLHFLYVTSYKFCFMHRVIDLCNFMLKILQLNKISNHVKKTFFFLHANFYLTKAGCFVLINSGKHKYLPIESNNRQNIFTNRSNKNVIPNVDDNNNMETFLQNINITNENVWNKLSTLHCEKNEMTALNYEKHFLSFLINEEDTAKTIDSIIEPFPYACIRIKCILKKLNTCIYFCIKNRLYKFLSQFLMWRARIFYYVGKYSECVSDTSKASLLNSHASAMFDEGEEEISWDVGDELVDSIYTCFTLRAIALGHLNMLHATDLYLAHVLKECPKKKMTSEKLVNNIYVQEEKKKKKKKKFINEREHPYTWYRSFEDQNVLNFVLQNRTKIPYIF</sequence>
<organism evidence="2 3">
    <name type="scientific">Plasmodium ovale wallikeri</name>
    <dbReference type="NCBI Taxonomy" id="864142"/>
    <lineage>
        <taxon>Eukaryota</taxon>
        <taxon>Sar</taxon>
        <taxon>Alveolata</taxon>
        <taxon>Apicomplexa</taxon>
        <taxon>Aconoidasida</taxon>
        <taxon>Haemosporida</taxon>
        <taxon>Plasmodiidae</taxon>
        <taxon>Plasmodium</taxon>
        <taxon>Plasmodium (Plasmodium)</taxon>
    </lineage>
</organism>
<evidence type="ECO:0000313" key="2">
    <source>
        <dbReference type="EMBL" id="SBT41383.1"/>
    </source>
</evidence>
<dbReference type="Proteomes" id="UP000078550">
    <property type="component" value="Unassembled WGS sequence"/>
</dbReference>
<protein>
    <submittedName>
        <fullName evidence="2">Uncharacterized protein</fullName>
    </submittedName>
</protein>
<dbReference type="EMBL" id="FLRD01000118">
    <property type="protein sequence ID" value="SBT41091.1"/>
    <property type="molecule type" value="Genomic_DNA"/>
</dbReference>
<evidence type="ECO:0000313" key="3">
    <source>
        <dbReference type="Proteomes" id="UP000078550"/>
    </source>
</evidence>
<gene>
    <name evidence="1" type="ORF">POVWA1_043270</name>
    <name evidence="2" type="ORF">POVWA2_041720</name>
</gene>
<proteinExistence type="predicted"/>
<keyword evidence="4" id="KW-1185">Reference proteome</keyword>
<reference evidence="3 4" key="1">
    <citation type="submission" date="2016-05" db="EMBL/GenBank/DDBJ databases">
        <authorList>
            <person name="Naeem Raeece"/>
        </authorList>
    </citation>
    <scope>NUCLEOTIDE SEQUENCE [LARGE SCALE GENOMIC DNA]</scope>
</reference>